<dbReference type="SUPFAM" id="SSF55797">
    <property type="entry name" value="PR-1-like"/>
    <property type="match status" value="1"/>
</dbReference>
<dbReference type="EMBL" id="VSRR010011809">
    <property type="protein sequence ID" value="MPC53687.1"/>
    <property type="molecule type" value="Genomic_DNA"/>
</dbReference>
<feature type="domain" description="SCP" evidence="1">
    <location>
        <begin position="42"/>
        <end position="206"/>
    </location>
</feature>
<dbReference type="InterPro" id="IPR001283">
    <property type="entry name" value="CRISP-related"/>
</dbReference>
<protein>
    <submittedName>
        <fullName evidence="2">Venom allergen 5</fullName>
    </submittedName>
</protein>
<evidence type="ECO:0000313" key="2">
    <source>
        <dbReference type="EMBL" id="MPC53687.1"/>
    </source>
</evidence>
<accession>A0A5B7G7Z8</accession>
<gene>
    <name evidence="2" type="primary">VA5_2</name>
    <name evidence="2" type="ORF">E2C01_047585</name>
</gene>
<dbReference type="PANTHER" id="PTHR10334">
    <property type="entry name" value="CYSTEINE-RICH SECRETORY PROTEIN-RELATED"/>
    <property type="match status" value="1"/>
</dbReference>
<dbReference type="AlphaFoldDB" id="A0A5B7G7Z8"/>
<dbReference type="Gene3D" id="3.40.33.10">
    <property type="entry name" value="CAP"/>
    <property type="match status" value="1"/>
</dbReference>
<dbReference type="PRINTS" id="PR00837">
    <property type="entry name" value="V5TPXLIKE"/>
</dbReference>
<dbReference type="CDD" id="cd05380">
    <property type="entry name" value="CAP_euk"/>
    <property type="match status" value="1"/>
</dbReference>
<dbReference type="PRINTS" id="PR00838">
    <property type="entry name" value="V5ALLERGEN"/>
</dbReference>
<dbReference type="InterPro" id="IPR002413">
    <property type="entry name" value="V5_allergen-like"/>
</dbReference>
<dbReference type="InterPro" id="IPR014044">
    <property type="entry name" value="CAP_dom"/>
</dbReference>
<dbReference type="Proteomes" id="UP000324222">
    <property type="component" value="Unassembled WGS sequence"/>
</dbReference>
<dbReference type="InterPro" id="IPR018244">
    <property type="entry name" value="Allrgn_V5/Tpx1_CS"/>
</dbReference>
<evidence type="ECO:0000259" key="1">
    <source>
        <dbReference type="SMART" id="SM00198"/>
    </source>
</evidence>
<dbReference type="OrthoDB" id="414826at2759"/>
<evidence type="ECO:0000313" key="3">
    <source>
        <dbReference type="Proteomes" id="UP000324222"/>
    </source>
</evidence>
<dbReference type="Pfam" id="PF00188">
    <property type="entry name" value="CAP"/>
    <property type="match status" value="1"/>
</dbReference>
<sequence length="287" mass="32210">MTGAAPSVSGAVCDYSQFGALNAMMIYPNFQCYPERFDVTEAEKKAILVTHNKMRMKVAMGFEERGSPGPQPSAANMRELTWDDELAQLAQAWANQCSFSHDDYASRQTCKYSIIGQNLLIKDVTDMEISEAIDWPLTVHEWYSEVAFHPNAWVQQFTSLHNGEDATGHYTQVVWADTDKVGCGAVRFDNQALFVCNYATEGNLKEQPVYQEGKPASACTAGPSNFYPGLSYGLPKALNRKLHISSFAKTASMKMSILNRLRIRQYTYVYASLLQCSHNEYLYRPAT</sequence>
<proteinExistence type="predicted"/>
<organism evidence="2 3">
    <name type="scientific">Portunus trituberculatus</name>
    <name type="common">Swimming crab</name>
    <name type="synonym">Neptunus trituberculatus</name>
    <dbReference type="NCBI Taxonomy" id="210409"/>
    <lineage>
        <taxon>Eukaryota</taxon>
        <taxon>Metazoa</taxon>
        <taxon>Ecdysozoa</taxon>
        <taxon>Arthropoda</taxon>
        <taxon>Crustacea</taxon>
        <taxon>Multicrustacea</taxon>
        <taxon>Malacostraca</taxon>
        <taxon>Eumalacostraca</taxon>
        <taxon>Eucarida</taxon>
        <taxon>Decapoda</taxon>
        <taxon>Pleocyemata</taxon>
        <taxon>Brachyura</taxon>
        <taxon>Eubrachyura</taxon>
        <taxon>Portunoidea</taxon>
        <taxon>Portunidae</taxon>
        <taxon>Portuninae</taxon>
        <taxon>Portunus</taxon>
    </lineage>
</organism>
<reference evidence="2 3" key="1">
    <citation type="submission" date="2019-05" db="EMBL/GenBank/DDBJ databases">
        <title>Another draft genome of Portunus trituberculatus and its Hox gene families provides insights of decapod evolution.</title>
        <authorList>
            <person name="Jeong J.-H."/>
            <person name="Song I."/>
            <person name="Kim S."/>
            <person name="Choi T."/>
            <person name="Kim D."/>
            <person name="Ryu S."/>
            <person name="Kim W."/>
        </authorList>
    </citation>
    <scope>NUCLEOTIDE SEQUENCE [LARGE SCALE GENOMIC DNA]</scope>
    <source>
        <tissue evidence="2">Muscle</tissue>
    </source>
</reference>
<keyword evidence="3" id="KW-1185">Reference proteome</keyword>
<dbReference type="PROSITE" id="PS01009">
    <property type="entry name" value="CRISP_1"/>
    <property type="match status" value="1"/>
</dbReference>
<dbReference type="InterPro" id="IPR035940">
    <property type="entry name" value="CAP_sf"/>
</dbReference>
<dbReference type="SMART" id="SM00198">
    <property type="entry name" value="SCP"/>
    <property type="match status" value="1"/>
</dbReference>
<comment type="caution">
    <text evidence="2">The sequence shown here is derived from an EMBL/GenBank/DDBJ whole genome shotgun (WGS) entry which is preliminary data.</text>
</comment>
<name>A0A5B7G7Z8_PORTR</name>
<dbReference type="GO" id="GO:0005576">
    <property type="term" value="C:extracellular region"/>
    <property type="evidence" value="ECO:0007669"/>
    <property type="project" value="InterPro"/>
</dbReference>